<evidence type="ECO:0000313" key="6">
    <source>
        <dbReference type="Proteomes" id="UP000717624"/>
    </source>
</evidence>
<dbReference type="AlphaFoldDB" id="A0A939BQB8"/>
<sequence>MADSVNSTSTTPYIPESKQYKNQKEYTTDTFDNQSFLKLMIEQLKNQDPLSPMDNSQFVEQTALMTMVERLTNIETIVKDSNSNLLNVKEYESLIGKTATYEVTYSDGSKEEKTGTISSVKMDDGDIFFTIGEDTVAKENIKGLESTGMSNGSLVNNAIQSMQMIGQRISYQTATTVDADNDSSTTDDVTTSYETKEAVISGIELKNGQLSYQLDNGETVTADAINGLTIQSDTQVNNAMQYAQLVGYLATYMNEITNSDGSTTKQEETAAINAISMKNDMVELVLDNGARISPSAVIGLESAN</sequence>
<proteinExistence type="inferred from homology"/>
<organism evidence="5 6">
    <name type="scientific">Brevibacillus fulvus</name>
    <dbReference type="NCBI Taxonomy" id="1125967"/>
    <lineage>
        <taxon>Bacteria</taxon>
        <taxon>Bacillati</taxon>
        <taxon>Bacillota</taxon>
        <taxon>Bacilli</taxon>
        <taxon>Bacillales</taxon>
        <taxon>Paenibacillaceae</taxon>
        <taxon>Brevibacillus</taxon>
    </lineage>
</organism>
<dbReference type="InterPro" id="IPR005648">
    <property type="entry name" value="FlgD"/>
</dbReference>
<evidence type="ECO:0000256" key="3">
    <source>
        <dbReference type="RuleBase" id="RU362076"/>
    </source>
</evidence>
<protein>
    <recommendedName>
        <fullName evidence="3">Basal-body rod modification protein FlgD</fullName>
    </recommendedName>
</protein>
<evidence type="ECO:0000313" key="5">
    <source>
        <dbReference type="EMBL" id="MBM7591450.1"/>
    </source>
</evidence>
<feature type="region of interest" description="Disordered" evidence="4">
    <location>
        <begin position="1"/>
        <end position="24"/>
    </location>
</feature>
<keyword evidence="5" id="KW-0282">Flagellum</keyword>
<keyword evidence="2 3" id="KW-1005">Bacterial flagellum biogenesis</keyword>
<gene>
    <name evidence="5" type="ORF">JOD01_003101</name>
</gene>
<keyword evidence="5" id="KW-0969">Cilium</keyword>
<keyword evidence="6" id="KW-1185">Reference proteome</keyword>
<dbReference type="Proteomes" id="UP000717624">
    <property type="component" value="Unassembled WGS sequence"/>
</dbReference>
<accession>A0A939BQB8</accession>
<dbReference type="RefSeq" id="WP_204519161.1">
    <property type="nucleotide sequence ID" value="NZ_BAABIN010000019.1"/>
</dbReference>
<dbReference type="Pfam" id="PF03963">
    <property type="entry name" value="FlgD"/>
    <property type="match status" value="1"/>
</dbReference>
<reference evidence="5" key="1">
    <citation type="submission" date="2021-01" db="EMBL/GenBank/DDBJ databases">
        <title>Genomic Encyclopedia of Type Strains, Phase IV (KMG-IV): sequencing the most valuable type-strain genomes for metagenomic binning, comparative biology and taxonomic classification.</title>
        <authorList>
            <person name="Goeker M."/>
        </authorList>
    </citation>
    <scope>NUCLEOTIDE SEQUENCE</scope>
    <source>
        <strain evidence="5">DSM 25523</strain>
    </source>
</reference>
<evidence type="ECO:0000256" key="1">
    <source>
        <dbReference type="ARBA" id="ARBA00010577"/>
    </source>
</evidence>
<comment type="caution">
    <text evidence="5">The sequence shown here is derived from an EMBL/GenBank/DDBJ whole genome shotgun (WGS) entry which is preliminary data.</text>
</comment>
<comment type="similarity">
    <text evidence="1 3">Belongs to the FlgD family.</text>
</comment>
<keyword evidence="5" id="KW-0966">Cell projection</keyword>
<dbReference type="GO" id="GO:0044781">
    <property type="term" value="P:bacterial-type flagellum organization"/>
    <property type="evidence" value="ECO:0007669"/>
    <property type="project" value="UniProtKB-UniRule"/>
</dbReference>
<name>A0A939BQB8_9BACL</name>
<evidence type="ECO:0000256" key="4">
    <source>
        <dbReference type="SAM" id="MobiDB-lite"/>
    </source>
</evidence>
<feature type="compositionally biased region" description="Polar residues" evidence="4">
    <location>
        <begin position="1"/>
        <end position="12"/>
    </location>
</feature>
<dbReference type="EMBL" id="JAFBEB010000012">
    <property type="protein sequence ID" value="MBM7591450.1"/>
    <property type="molecule type" value="Genomic_DNA"/>
</dbReference>
<evidence type="ECO:0000256" key="2">
    <source>
        <dbReference type="ARBA" id="ARBA00022795"/>
    </source>
</evidence>
<comment type="function">
    <text evidence="3">Required for flagellar hook formation. May act as a scaffolding protein.</text>
</comment>